<evidence type="ECO:0000256" key="1">
    <source>
        <dbReference type="ARBA" id="ARBA00022603"/>
    </source>
</evidence>
<evidence type="ECO:0000256" key="4">
    <source>
        <dbReference type="SAM" id="Phobius"/>
    </source>
</evidence>
<organism evidence="5 6">
    <name type="scientific">Thiomicrorhabdus lithotrophica</name>
    <dbReference type="NCBI Taxonomy" id="2949997"/>
    <lineage>
        <taxon>Bacteria</taxon>
        <taxon>Pseudomonadati</taxon>
        <taxon>Pseudomonadota</taxon>
        <taxon>Gammaproteobacteria</taxon>
        <taxon>Thiotrichales</taxon>
        <taxon>Piscirickettsiaceae</taxon>
        <taxon>Thiomicrorhabdus</taxon>
    </lineage>
</organism>
<keyword evidence="4" id="KW-0472">Membrane</keyword>
<gene>
    <name evidence="5" type="ORF">NR989_02965</name>
</gene>
<protein>
    <recommendedName>
        <fullName evidence="7">Class I SAM-dependent methyltransferase</fullName>
    </recommendedName>
</protein>
<evidence type="ECO:0000313" key="5">
    <source>
        <dbReference type="EMBL" id="WEJ63228.1"/>
    </source>
</evidence>
<keyword evidence="4" id="KW-1133">Transmembrane helix</keyword>
<feature type="transmembrane region" description="Helical" evidence="4">
    <location>
        <begin position="85"/>
        <end position="101"/>
    </location>
</feature>
<dbReference type="Proteomes" id="UP001222275">
    <property type="component" value="Chromosome"/>
</dbReference>
<feature type="transmembrane region" description="Helical" evidence="4">
    <location>
        <begin position="7"/>
        <end position="30"/>
    </location>
</feature>
<reference evidence="5 6" key="1">
    <citation type="submission" date="2022-06" db="EMBL/GenBank/DDBJ databases">
        <title>Thiomicrohabdus sp. nov, an obligately chemolithoautotrophic, sulfur-oxidizing bacterium isolated from beach of Guanyin Mountain. Amoy.</title>
        <authorList>
            <person name="Zhu H."/>
        </authorList>
    </citation>
    <scope>NUCLEOTIDE SEQUENCE [LARGE SCALE GENOMIC DNA]</scope>
    <source>
        <strain evidence="5 6">XGS-01</strain>
    </source>
</reference>
<keyword evidence="6" id="KW-1185">Reference proteome</keyword>
<dbReference type="InterPro" id="IPR026170">
    <property type="entry name" value="FAM173A/B"/>
</dbReference>
<name>A0ABY8CGE9_9GAMM</name>
<sequence length="250" mass="28562">MQRIPKIFLALFIQLLVLSVVTLGVFLAPSLIAPPYPYWVLVLIQATFAALISCKLGLPCWWRWIQFFIPIGLYLGVLIDFNPLWALALFVIVWLVFANAFKERVPLYLTNDTTRQAFKELIKRKRQVRFLDLGCGLGGNVAFMSQQRQVAESHGVETAPIPYLVSKIITGFRGGRTFAMDMWKTELAYYDVVYAFLSPEPMPKLWEKVKEEMLPGSVFVSNSFAVPGVEASEVWELSDSRKTILYIYHL</sequence>
<dbReference type="EMBL" id="CP102381">
    <property type="protein sequence ID" value="WEJ63228.1"/>
    <property type="molecule type" value="Genomic_DNA"/>
</dbReference>
<feature type="transmembrane region" description="Helical" evidence="4">
    <location>
        <begin position="36"/>
        <end position="54"/>
    </location>
</feature>
<dbReference type="InterPro" id="IPR029063">
    <property type="entry name" value="SAM-dependent_MTases_sf"/>
</dbReference>
<dbReference type="PANTHER" id="PTHR13610">
    <property type="entry name" value="METHYLTRANSFERASE DOMAIN-CONTAINING PROTEIN"/>
    <property type="match status" value="1"/>
</dbReference>
<keyword evidence="1" id="KW-0489">Methyltransferase</keyword>
<proteinExistence type="predicted"/>
<keyword evidence="4" id="KW-0812">Transmembrane</keyword>
<evidence type="ECO:0000256" key="2">
    <source>
        <dbReference type="ARBA" id="ARBA00022679"/>
    </source>
</evidence>
<dbReference type="Gene3D" id="3.40.50.150">
    <property type="entry name" value="Vaccinia Virus protein VP39"/>
    <property type="match status" value="1"/>
</dbReference>
<dbReference type="SUPFAM" id="SSF53335">
    <property type="entry name" value="S-adenosyl-L-methionine-dependent methyltransferases"/>
    <property type="match status" value="1"/>
</dbReference>
<dbReference type="RefSeq" id="WP_275595481.1">
    <property type="nucleotide sequence ID" value="NZ_CP102381.1"/>
</dbReference>
<dbReference type="PANTHER" id="PTHR13610:SF9">
    <property type="entry name" value="FI06469P"/>
    <property type="match status" value="1"/>
</dbReference>
<keyword evidence="2" id="KW-0808">Transferase</keyword>
<accession>A0ABY8CGE9</accession>
<evidence type="ECO:0000313" key="6">
    <source>
        <dbReference type="Proteomes" id="UP001222275"/>
    </source>
</evidence>
<evidence type="ECO:0000256" key="3">
    <source>
        <dbReference type="ARBA" id="ARBA00022691"/>
    </source>
</evidence>
<keyword evidence="3" id="KW-0949">S-adenosyl-L-methionine</keyword>
<evidence type="ECO:0008006" key="7">
    <source>
        <dbReference type="Google" id="ProtNLM"/>
    </source>
</evidence>